<dbReference type="EMBL" id="CABPRZ010000002">
    <property type="protein sequence ID" value="VVD70968.1"/>
    <property type="molecule type" value="Genomic_DNA"/>
</dbReference>
<reference evidence="1 2" key="1">
    <citation type="submission" date="2019-08" db="EMBL/GenBank/DDBJ databases">
        <authorList>
            <person name="Peeters C."/>
        </authorList>
    </citation>
    <scope>NUCLEOTIDE SEQUENCE [LARGE SCALE GENOMIC DNA]</scope>
    <source>
        <strain evidence="1 2">LMG 30175</strain>
    </source>
</reference>
<organism evidence="1 2">
    <name type="scientific">Pandoraea terrae</name>
    <dbReference type="NCBI Taxonomy" id="1537710"/>
    <lineage>
        <taxon>Bacteria</taxon>
        <taxon>Pseudomonadati</taxon>
        <taxon>Pseudomonadota</taxon>
        <taxon>Betaproteobacteria</taxon>
        <taxon>Burkholderiales</taxon>
        <taxon>Burkholderiaceae</taxon>
        <taxon>Pandoraea</taxon>
    </lineage>
</organism>
<name>A0A5E4S9S3_9BURK</name>
<evidence type="ECO:0000313" key="2">
    <source>
        <dbReference type="Proteomes" id="UP000414233"/>
    </source>
</evidence>
<dbReference type="Proteomes" id="UP000414233">
    <property type="component" value="Unassembled WGS sequence"/>
</dbReference>
<dbReference type="AlphaFoldDB" id="A0A5E4S9S3"/>
<keyword evidence="2" id="KW-1185">Reference proteome</keyword>
<proteinExistence type="predicted"/>
<protein>
    <submittedName>
        <fullName evidence="1">Uncharacterized protein</fullName>
    </submittedName>
</protein>
<accession>A0A5E4S9S3</accession>
<dbReference type="RefSeq" id="WP_191628796.1">
    <property type="nucleotide sequence ID" value="NZ_CABPRZ010000002.1"/>
</dbReference>
<evidence type="ECO:0000313" key="1">
    <source>
        <dbReference type="EMBL" id="VVD70968.1"/>
    </source>
</evidence>
<gene>
    <name evidence="1" type="ORF">PTE30175_00564</name>
</gene>
<sequence length="47" mass="5671">MKYYLLLSDLPQSVHQDLFPVNAYESVRPRGWTERIYGLIRTLRRFA</sequence>